<keyword evidence="3" id="KW-1185">Reference proteome</keyword>
<dbReference type="InterPro" id="IPR012338">
    <property type="entry name" value="Beta-lactam/transpept-like"/>
</dbReference>
<dbReference type="Pfam" id="PF00144">
    <property type="entry name" value="Beta-lactamase"/>
    <property type="match status" value="1"/>
</dbReference>
<proteinExistence type="predicted"/>
<dbReference type="Gene3D" id="3.40.710.10">
    <property type="entry name" value="DD-peptidase/beta-lactamase superfamily"/>
    <property type="match status" value="2"/>
</dbReference>
<dbReference type="PANTHER" id="PTHR46825">
    <property type="entry name" value="D-ALANYL-D-ALANINE-CARBOXYPEPTIDASE/ENDOPEPTIDASE AMPH"/>
    <property type="match status" value="1"/>
</dbReference>
<sequence>MLVKARVGQQEWELASGVRSQDTGDPVQPSDLFPVGEQYRSFLAVSVMKLVDEGRLGLADRVAAYLPGSLAADSPVTIRELLGDAIEVPDAGDLSEGALTGADATGLLGQVVERLRGAPLEAVLQTEVLTPLNLRSTQLLEANAAVPETLIHGYVQLEGQNVDVTGAPLPDGISSGGLVSTLKDVSEFHAALLRGRLLSPSGLVAMKGTVFADDGFGLDHWDDRCTNGLYYGYTGDIPGYGSVSITSADGNRQLSIFMAYPPQPVTSRPSALALEMTGVAQVALNSGCRFQFR</sequence>
<dbReference type="SUPFAM" id="SSF56601">
    <property type="entry name" value="beta-lactamase/transpeptidase-like"/>
    <property type="match status" value="1"/>
</dbReference>
<dbReference type="GO" id="GO:0016787">
    <property type="term" value="F:hydrolase activity"/>
    <property type="evidence" value="ECO:0007669"/>
    <property type="project" value="UniProtKB-KW"/>
</dbReference>
<comment type="caution">
    <text evidence="2">The sequence shown here is derived from an EMBL/GenBank/DDBJ whole genome shotgun (WGS) entry which is preliminary data.</text>
</comment>
<dbReference type="EMBL" id="BJMD01000015">
    <property type="protein sequence ID" value="GEB19908.1"/>
    <property type="molecule type" value="Genomic_DNA"/>
</dbReference>
<accession>A0A4Y3NLH7</accession>
<keyword evidence="2" id="KW-0378">Hydrolase</keyword>
<evidence type="ECO:0000313" key="2">
    <source>
        <dbReference type="EMBL" id="GEB19908.1"/>
    </source>
</evidence>
<dbReference type="Proteomes" id="UP000317715">
    <property type="component" value="Unassembled WGS sequence"/>
</dbReference>
<dbReference type="InterPro" id="IPR050491">
    <property type="entry name" value="AmpC-like"/>
</dbReference>
<protein>
    <submittedName>
        <fullName evidence="2">Serine hydrolase</fullName>
    </submittedName>
</protein>
<name>A0A4Y3NLH7_PAEAU</name>
<evidence type="ECO:0000259" key="1">
    <source>
        <dbReference type="Pfam" id="PF00144"/>
    </source>
</evidence>
<dbReference type="PANTHER" id="PTHR46825:SF7">
    <property type="entry name" value="D-ALANYL-D-ALANINE CARBOXYPEPTIDASE"/>
    <property type="match status" value="1"/>
</dbReference>
<organism evidence="2 3">
    <name type="scientific">Paenarthrobacter aurescens</name>
    <name type="common">Arthrobacter aurescens</name>
    <dbReference type="NCBI Taxonomy" id="43663"/>
    <lineage>
        <taxon>Bacteria</taxon>
        <taxon>Bacillati</taxon>
        <taxon>Actinomycetota</taxon>
        <taxon>Actinomycetes</taxon>
        <taxon>Micrococcales</taxon>
        <taxon>Micrococcaceae</taxon>
        <taxon>Paenarthrobacter</taxon>
    </lineage>
</organism>
<dbReference type="AlphaFoldDB" id="A0A4Y3NLH7"/>
<dbReference type="InterPro" id="IPR001466">
    <property type="entry name" value="Beta-lactam-related"/>
</dbReference>
<feature type="domain" description="Beta-lactamase-related" evidence="1">
    <location>
        <begin position="8"/>
        <end position="255"/>
    </location>
</feature>
<reference evidence="2 3" key="1">
    <citation type="submission" date="2019-06" db="EMBL/GenBank/DDBJ databases">
        <title>Whole genome shotgun sequence of Paenarthrobacter aurescens NBRC 12136.</title>
        <authorList>
            <person name="Hosoyama A."/>
            <person name="Uohara A."/>
            <person name="Ohji S."/>
            <person name="Ichikawa N."/>
        </authorList>
    </citation>
    <scope>NUCLEOTIDE SEQUENCE [LARGE SCALE GENOMIC DNA]</scope>
    <source>
        <strain evidence="2 3">NBRC 12136</strain>
    </source>
</reference>
<evidence type="ECO:0000313" key="3">
    <source>
        <dbReference type="Proteomes" id="UP000317715"/>
    </source>
</evidence>
<gene>
    <name evidence="2" type="ORF">AAU01_26630</name>
</gene>